<gene>
    <name evidence="4" type="ORF">OD816_000142</name>
</gene>
<proteinExistence type="predicted"/>
<feature type="active site" description="Tele-phosphohistidine intermediate" evidence="2">
    <location>
        <position position="9"/>
    </location>
</feature>
<reference evidence="4" key="1">
    <citation type="submission" date="2022-11" db="EMBL/GenBank/DDBJ databases">
        <title>Candidatus Alkanophaga archaea from heated hydrothermal vent sediment oxidize petroleum alkanes.</title>
        <authorList>
            <person name="Zehnle H."/>
            <person name="Laso-Perez R."/>
            <person name="Lipp J."/>
            <person name="Teske A."/>
            <person name="Wegener G."/>
        </authorList>
    </citation>
    <scope>NUCLEOTIDE SEQUENCE</scope>
    <source>
        <strain evidence="4">MCA70</strain>
    </source>
</reference>
<dbReference type="PANTHER" id="PTHR46517">
    <property type="entry name" value="FRUCTOSE-2,6-BISPHOSPHATASE TIGAR"/>
    <property type="match status" value="1"/>
</dbReference>
<dbReference type="InterPro" id="IPR013078">
    <property type="entry name" value="His_Pase_superF_clade-1"/>
</dbReference>
<dbReference type="AlphaFoldDB" id="A0AAE3NYU8"/>
<organism evidence="4 5">
    <name type="scientific">Candidatus Thermodesulfobacterium syntrophicum</name>
    <dbReference type="NCBI Taxonomy" id="3060442"/>
    <lineage>
        <taxon>Bacteria</taxon>
        <taxon>Pseudomonadati</taxon>
        <taxon>Thermodesulfobacteriota</taxon>
        <taxon>Thermodesulfobacteria</taxon>
        <taxon>Thermodesulfobacteriales</taxon>
        <taxon>Thermodesulfobacteriaceae</taxon>
        <taxon>Thermodesulfobacterium</taxon>
    </lineage>
</organism>
<dbReference type="Gene3D" id="3.40.50.1240">
    <property type="entry name" value="Phosphoglycerate mutase-like"/>
    <property type="match status" value="1"/>
</dbReference>
<dbReference type="EMBL" id="JAPHEG010000001">
    <property type="protein sequence ID" value="MDF2952897.1"/>
    <property type="molecule type" value="Genomic_DNA"/>
</dbReference>
<feature type="binding site" evidence="3">
    <location>
        <begin position="82"/>
        <end position="85"/>
    </location>
    <ligand>
        <name>substrate</name>
    </ligand>
</feature>
<feature type="active site" description="Proton donor/acceptor" evidence="2">
    <location>
        <position position="82"/>
    </location>
</feature>
<accession>A0AAE3NYU8</accession>
<protein>
    <submittedName>
        <fullName evidence="4">Broad specificity phosphatase PhoE</fullName>
    </submittedName>
</protein>
<dbReference type="GO" id="GO:0043456">
    <property type="term" value="P:regulation of pentose-phosphate shunt"/>
    <property type="evidence" value="ECO:0007669"/>
    <property type="project" value="TreeGrafter"/>
</dbReference>
<dbReference type="GO" id="GO:0045820">
    <property type="term" value="P:negative regulation of glycolytic process"/>
    <property type="evidence" value="ECO:0007669"/>
    <property type="project" value="TreeGrafter"/>
</dbReference>
<name>A0AAE3NYU8_9BACT</name>
<dbReference type="Pfam" id="PF00300">
    <property type="entry name" value="His_Phos_1"/>
    <property type="match status" value="1"/>
</dbReference>
<dbReference type="PANTHER" id="PTHR46517:SF1">
    <property type="entry name" value="FRUCTOSE-2,6-BISPHOSPHATASE TIGAR"/>
    <property type="match status" value="1"/>
</dbReference>
<dbReference type="CDD" id="cd07067">
    <property type="entry name" value="HP_PGM_like"/>
    <property type="match status" value="1"/>
</dbReference>
<evidence type="ECO:0000256" key="3">
    <source>
        <dbReference type="PIRSR" id="PIRSR613078-2"/>
    </source>
</evidence>
<dbReference type="InterPro" id="IPR051695">
    <property type="entry name" value="Phosphoglycerate_Mutase"/>
</dbReference>
<evidence type="ECO:0000256" key="2">
    <source>
        <dbReference type="PIRSR" id="PIRSR613078-1"/>
    </source>
</evidence>
<dbReference type="GO" id="GO:0004331">
    <property type="term" value="F:fructose-2,6-bisphosphate 2-phosphatase activity"/>
    <property type="evidence" value="ECO:0007669"/>
    <property type="project" value="TreeGrafter"/>
</dbReference>
<evidence type="ECO:0000313" key="5">
    <source>
        <dbReference type="Proteomes" id="UP001144110"/>
    </source>
</evidence>
<dbReference type="Proteomes" id="UP001144110">
    <property type="component" value="Unassembled WGS sequence"/>
</dbReference>
<dbReference type="InterPro" id="IPR029033">
    <property type="entry name" value="His_PPase_superfam"/>
</dbReference>
<evidence type="ECO:0000313" key="4">
    <source>
        <dbReference type="EMBL" id="MDF2952897.1"/>
    </source>
</evidence>
<dbReference type="GO" id="GO:0005829">
    <property type="term" value="C:cytosol"/>
    <property type="evidence" value="ECO:0007669"/>
    <property type="project" value="TreeGrafter"/>
</dbReference>
<dbReference type="SUPFAM" id="SSF53254">
    <property type="entry name" value="Phosphoglycerate mutase-like"/>
    <property type="match status" value="1"/>
</dbReference>
<comment type="caution">
    <text evidence="4">The sequence shown here is derived from an EMBL/GenBank/DDBJ whole genome shotgun (WGS) entry which is preliminary data.</text>
</comment>
<evidence type="ECO:0000256" key="1">
    <source>
        <dbReference type="ARBA" id="ARBA00022801"/>
    </source>
</evidence>
<sequence>MRHFLFLRHGPVAEEYRKIFYGQLDIPLSEEGKRKSLQVVNELANYSIKAVFSSPLQRALFPAKILAEKKRIPLIVKEELKEINYGVWTGRLREEVYKEPLFWKRLRIDNLSPHKGESIKELRARAKNFWGNLTDLEEGLYVIFTHGGFIRALLCELLAVETRFFLTFEVYHLKGVLVSLSEKGEYFIRGINLNPDQIEELIKSSYW</sequence>
<keyword evidence="1" id="KW-0378">Hydrolase</keyword>
<feature type="binding site" evidence="3">
    <location>
        <position position="58"/>
    </location>
    <ligand>
        <name>substrate</name>
    </ligand>
</feature>
<dbReference type="SMART" id="SM00855">
    <property type="entry name" value="PGAM"/>
    <property type="match status" value="1"/>
</dbReference>